<dbReference type="EMBL" id="CP019606">
    <property type="protein sequence ID" value="AQP47198.1"/>
    <property type="molecule type" value="Genomic_DNA"/>
</dbReference>
<reference evidence="3" key="1">
    <citation type="submission" date="2017-02" db="EMBL/GenBank/DDBJ databases">
        <title>Tessaracoccus aquaemaris sp. nov., isolated from the intestine of a Korean rockfish, Sebastes schlegelii, in a marine aquaculture pond.</title>
        <authorList>
            <person name="Tak E.J."/>
            <person name="Bae J.-W."/>
        </authorList>
    </citation>
    <scope>NUCLEOTIDE SEQUENCE [LARGE SCALE GENOMIC DNA]</scope>
    <source>
        <strain evidence="3">NSG39</strain>
    </source>
</reference>
<dbReference type="KEGG" id="tes:BW730_06420"/>
<dbReference type="AlphaFoldDB" id="A0A1Q2CM42"/>
<proteinExistence type="predicted"/>
<gene>
    <name evidence="2" type="ORF">BW730_06420</name>
</gene>
<sequence length="59" mass="6594">MTGMLFLIGFVVLLANLGIVALAMWVGYRLVVSAIKRGILEADQERARLAMRPGPRQFY</sequence>
<keyword evidence="1" id="KW-0812">Transmembrane</keyword>
<keyword evidence="1" id="KW-1133">Transmembrane helix</keyword>
<keyword evidence="3" id="KW-1185">Reference proteome</keyword>
<evidence type="ECO:0000313" key="2">
    <source>
        <dbReference type="EMBL" id="AQP47198.1"/>
    </source>
</evidence>
<dbReference type="RefSeq" id="WP_077685523.1">
    <property type="nucleotide sequence ID" value="NZ_CP019606.1"/>
</dbReference>
<name>A0A1Q2CM42_9ACTN</name>
<keyword evidence="1" id="KW-0472">Membrane</keyword>
<organism evidence="2 3">
    <name type="scientific">Tessaracoccus aquimaris</name>
    <dbReference type="NCBI Taxonomy" id="1332264"/>
    <lineage>
        <taxon>Bacteria</taxon>
        <taxon>Bacillati</taxon>
        <taxon>Actinomycetota</taxon>
        <taxon>Actinomycetes</taxon>
        <taxon>Propionibacteriales</taxon>
        <taxon>Propionibacteriaceae</taxon>
        <taxon>Tessaracoccus</taxon>
    </lineage>
</organism>
<feature type="transmembrane region" description="Helical" evidence="1">
    <location>
        <begin position="6"/>
        <end position="28"/>
    </location>
</feature>
<protein>
    <submittedName>
        <fullName evidence="2">Uncharacterized protein</fullName>
    </submittedName>
</protein>
<evidence type="ECO:0000313" key="3">
    <source>
        <dbReference type="Proteomes" id="UP000188145"/>
    </source>
</evidence>
<accession>A0A1Q2CM42</accession>
<dbReference type="Proteomes" id="UP000188145">
    <property type="component" value="Chromosome"/>
</dbReference>
<evidence type="ECO:0000256" key="1">
    <source>
        <dbReference type="SAM" id="Phobius"/>
    </source>
</evidence>